<dbReference type="EMBL" id="JAQNDM010000002">
    <property type="protein sequence ID" value="MDC0710733.1"/>
    <property type="molecule type" value="Genomic_DNA"/>
</dbReference>
<dbReference type="PANTHER" id="PTHR37314">
    <property type="entry name" value="SLR0142 PROTEIN"/>
    <property type="match status" value="1"/>
</dbReference>
<feature type="transmembrane region" description="Helical" evidence="1">
    <location>
        <begin position="97"/>
        <end position="117"/>
    </location>
</feature>
<keyword evidence="1" id="KW-1133">Transmembrane helix</keyword>
<feature type="transmembrane region" description="Helical" evidence="1">
    <location>
        <begin position="232"/>
        <end position="253"/>
    </location>
</feature>
<dbReference type="Pfam" id="PF06912">
    <property type="entry name" value="DUF1275"/>
    <property type="match status" value="1"/>
</dbReference>
<protein>
    <submittedName>
        <fullName evidence="2">YoaK family protein</fullName>
    </submittedName>
</protein>
<dbReference type="PANTHER" id="PTHR37314:SF4">
    <property type="entry name" value="UPF0700 TRANSMEMBRANE PROTEIN YOAK"/>
    <property type="match status" value="1"/>
</dbReference>
<feature type="transmembrane region" description="Helical" evidence="1">
    <location>
        <begin position="61"/>
        <end position="85"/>
    </location>
</feature>
<dbReference type="Proteomes" id="UP001221838">
    <property type="component" value="Unassembled WGS sequence"/>
</dbReference>
<evidence type="ECO:0000256" key="1">
    <source>
        <dbReference type="SAM" id="Phobius"/>
    </source>
</evidence>
<proteinExistence type="predicted"/>
<feature type="transmembrane region" description="Helical" evidence="1">
    <location>
        <begin position="18"/>
        <end position="41"/>
    </location>
</feature>
<gene>
    <name evidence="2" type="ORF">POL68_19810</name>
</gene>
<keyword evidence="1" id="KW-0812">Transmembrane</keyword>
<evidence type="ECO:0000313" key="3">
    <source>
        <dbReference type="Proteomes" id="UP001221838"/>
    </source>
</evidence>
<feature type="transmembrane region" description="Helical" evidence="1">
    <location>
        <begin position="203"/>
        <end position="225"/>
    </location>
</feature>
<accession>A0ABT5DD67</accession>
<dbReference type="InterPro" id="IPR010699">
    <property type="entry name" value="DUF1275"/>
</dbReference>
<comment type="caution">
    <text evidence="2">The sequence shown here is derived from an EMBL/GenBank/DDBJ whole genome shotgun (WGS) entry which is preliminary data.</text>
</comment>
<organism evidence="2 3">
    <name type="scientific">Stigmatella ashevillensis</name>
    <dbReference type="NCBI Taxonomy" id="2995309"/>
    <lineage>
        <taxon>Bacteria</taxon>
        <taxon>Pseudomonadati</taxon>
        <taxon>Myxococcota</taxon>
        <taxon>Myxococcia</taxon>
        <taxon>Myxococcales</taxon>
        <taxon>Cystobacterineae</taxon>
        <taxon>Archangiaceae</taxon>
        <taxon>Stigmatella</taxon>
    </lineage>
</organism>
<evidence type="ECO:0000313" key="2">
    <source>
        <dbReference type="EMBL" id="MDC0710733.1"/>
    </source>
</evidence>
<name>A0ABT5DD67_9BACT</name>
<keyword evidence="3" id="KW-1185">Reference proteome</keyword>
<dbReference type="RefSeq" id="WP_272140450.1">
    <property type="nucleotide sequence ID" value="NZ_JAQNDM010000002.1"/>
</dbReference>
<reference evidence="2 3" key="1">
    <citation type="submission" date="2022-11" db="EMBL/GenBank/DDBJ databases">
        <title>Minimal conservation of predation-associated metabolite biosynthetic gene clusters underscores biosynthetic potential of Myxococcota including descriptions for ten novel species: Archangium lansinium sp. nov., Myxococcus landrumus sp. nov., Nannocystis bai.</title>
        <authorList>
            <person name="Ahearne A."/>
            <person name="Stevens C."/>
            <person name="Dowd S."/>
        </authorList>
    </citation>
    <scope>NUCLEOTIDE SEQUENCE [LARGE SCALE GENOMIC DNA]</scope>
    <source>
        <strain evidence="2 3">NCWAL01</strain>
    </source>
</reference>
<keyword evidence="1" id="KW-0472">Membrane</keyword>
<sequence>MPFLGPQTPPESRRAYSILALLLAGVAGAVNAISFLALGVHTSHTTGNLANVGEFVARGNWSLALAAALLVLSFLLGAIAATVLLDVARHQRRGRHTSALLVEAVTLAGVGLWSTFYPEEREPTLLWGLSFAMGLQNALVTRLSGAVVRTTHVTGIVTDIGIQLVKMLAWVREGARGHGLGGLAWRLRRLHQEEQFARTRLHVGLAMAFLLGCTLGPLCFIHFGAGAMTLPCALLILLVVLDLSPAGAAMPLAPGT</sequence>